<dbReference type="OMA" id="NDTSWAG"/>
<evidence type="ECO:0000256" key="1">
    <source>
        <dbReference type="SAM" id="MobiDB-lite"/>
    </source>
</evidence>
<feature type="domain" description="Protein kinase" evidence="2">
    <location>
        <begin position="1"/>
        <end position="267"/>
    </location>
</feature>
<dbReference type="Pfam" id="PF00069">
    <property type="entry name" value="Pkinase"/>
    <property type="match status" value="1"/>
</dbReference>
<dbReference type="PANTHER" id="PTHR12984">
    <property type="entry name" value="SCY1-RELATED S/T PROTEIN KINASE-LIKE"/>
    <property type="match status" value="1"/>
</dbReference>
<dbReference type="EMBL" id="LXFE01003343">
    <property type="protein sequence ID" value="OLL22429.1"/>
    <property type="molecule type" value="Genomic_DNA"/>
</dbReference>
<dbReference type="PROSITE" id="PS50011">
    <property type="entry name" value="PROTEIN_KINASE_DOM"/>
    <property type="match status" value="1"/>
</dbReference>
<dbReference type="InterPro" id="IPR011989">
    <property type="entry name" value="ARM-like"/>
</dbReference>
<evidence type="ECO:0000259" key="2">
    <source>
        <dbReference type="PROSITE" id="PS50011"/>
    </source>
</evidence>
<dbReference type="GO" id="GO:0004672">
    <property type="term" value="F:protein kinase activity"/>
    <property type="evidence" value="ECO:0007669"/>
    <property type="project" value="InterPro"/>
</dbReference>
<dbReference type="Gene3D" id="3.30.200.20">
    <property type="entry name" value="Phosphorylase Kinase, domain 1"/>
    <property type="match status" value="1"/>
</dbReference>
<proteinExistence type="predicted"/>
<keyword evidence="3" id="KW-0808">Transferase</keyword>
<feature type="compositionally biased region" description="Acidic residues" evidence="1">
    <location>
        <begin position="660"/>
        <end position="672"/>
    </location>
</feature>
<comment type="caution">
    <text evidence="3">The sequence shown here is derived from an EMBL/GenBank/DDBJ whole genome shotgun (WGS) entry which is preliminary data.</text>
</comment>
<dbReference type="InterPro" id="IPR011009">
    <property type="entry name" value="Kinase-like_dom_sf"/>
</dbReference>
<dbReference type="SUPFAM" id="SSF56112">
    <property type="entry name" value="Protein kinase-like (PK-like)"/>
    <property type="match status" value="1"/>
</dbReference>
<keyword evidence="3" id="KW-0418">Kinase</keyword>
<dbReference type="Gene3D" id="1.10.510.10">
    <property type="entry name" value="Transferase(Phosphotransferase) domain 1"/>
    <property type="match status" value="1"/>
</dbReference>
<dbReference type="STRING" id="1198029.A0A1U7LIG0"/>
<dbReference type="InterPro" id="IPR000719">
    <property type="entry name" value="Prot_kinase_dom"/>
</dbReference>
<dbReference type="Proteomes" id="UP000186594">
    <property type="component" value="Unassembled WGS sequence"/>
</dbReference>
<dbReference type="GO" id="GO:0005524">
    <property type="term" value="F:ATP binding"/>
    <property type="evidence" value="ECO:0007669"/>
    <property type="project" value="InterPro"/>
</dbReference>
<feature type="compositionally biased region" description="Basic and acidic residues" evidence="1">
    <location>
        <begin position="649"/>
        <end position="659"/>
    </location>
</feature>
<accession>A0A1U7LIG0</accession>
<feature type="region of interest" description="Disordered" evidence="1">
    <location>
        <begin position="636"/>
        <end position="672"/>
    </location>
</feature>
<dbReference type="SMART" id="SM00220">
    <property type="entry name" value="S_TKc"/>
    <property type="match status" value="1"/>
</dbReference>
<name>A0A1U7LIG0_NEOID</name>
<dbReference type="InterPro" id="IPR051177">
    <property type="entry name" value="CIK-Related_Protein"/>
</dbReference>
<dbReference type="SUPFAM" id="SSF48371">
    <property type="entry name" value="ARM repeat"/>
    <property type="match status" value="1"/>
</dbReference>
<reference evidence="3 4" key="1">
    <citation type="submission" date="2016-04" db="EMBL/GenBank/DDBJ databases">
        <title>Evolutionary innovation and constraint leading to complex multicellularity in the Ascomycota.</title>
        <authorList>
            <person name="Cisse O."/>
            <person name="Nguyen A."/>
            <person name="Hewitt D.A."/>
            <person name="Jedd G."/>
            <person name="Stajich J.E."/>
        </authorList>
    </citation>
    <scope>NUCLEOTIDE SEQUENCE [LARGE SCALE GENOMIC DNA]</scope>
    <source>
        <strain evidence="3 4">DAH-3</strain>
    </source>
</reference>
<dbReference type="Gene3D" id="1.25.10.10">
    <property type="entry name" value="Leucine-rich Repeat Variant"/>
    <property type="match status" value="1"/>
</dbReference>
<protein>
    <submittedName>
        <fullName evidence="3">Putative inactive serine/threonine-protein kinase scy1</fullName>
    </submittedName>
</protein>
<dbReference type="PANTHER" id="PTHR12984:SF3">
    <property type="entry name" value="N-TERMINAL KINASE-LIKE PROTEIN"/>
    <property type="match status" value="1"/>
</dbReference>
<dbReference type="GO" id="GO:0005737">
    <property type="term" value="C:cytoplasm"/>
    <property type="evidence" value="ECO:0007669"/>
    <property type="project" value="TreeGrafter"/>
</dbReference>
<evidence type="ECO:0000313" key="4">
    <source>
        <dbReference type="Proteomes" id="UP000186594"/>
    </source>
</evidence>
<dbReference type="InterPro" id="IPR016024">
    <property type="entry name" value="ARM-type_fold"/>
</dbReference>
<organism evidence="3 4">
    <name type="scientific">Neolecta irregularis (strain DAH-3)</name>
    <dbReference type="NCBI Taxonomy" id="1198029"/>
    <lineage>
        <taxon>Eukaryota</taxon>
        <taxon>Fungi</taxon>
        <taxon>Dikarya</taxon>
        <taxon>Ascomycota</taxon>
        <taxon>Taphrinomycotina</taxon>
        <taxon>Neolectales</taxon>
        <taxon>Neolectaceae</taxon>
        <taxon>Neolecta</taxon>
    </lineage>
</organism>
<feature type="compositionally biased region" description="Acidic residues" evidence="1">
    <location>
        <begin position="636"/>
        <end position="645"/>
    </location>
</feature>
<dbReference type="GO" id="GO:0006409">
    <property type="term" value="P:tRNA export from nucleus"/>
    <property type="evidence" value="ECO:0007669"/>
    <property type="project" value="TreeGrafter"/>
</dbReference>
<dbReference type="OrthoDB" id="447103at2759"/>
<sequence>MDLFKSAASLLSKSIPAFPYTIQDKVFFDDSIWTLHNGFRKEDSSKCSIFQFEILRDRGRLPLARNAVRKLKTTRHPGVVKFLDSVETDQFIYLATERVEPLSWSTKRGVLDQEIIKWGLYDICKTIKFLNEEATSIHGNVRLSSIFISKSSEWKLFGFEVLTNVKDENVTYSGLLPQAKRYAAPEVGSNGWSGIQTSHVSSTDAFALGVLIYTLFNGSFDAQSELAFKNSIPGPIYPHYKNLLNPNPKSRLSTKEFIDYGLRHGSFFKGEVITFSEEISSLGIMNPVERERVLNKLEEISGKFPEGFTKSKILPELLKVLEFGGGGAKIFSMIINLSSQLTSDDFQSLVSPTIVRMFSSADREIRICLLENLDKIIDNLEKKTVNDKIFPNVLMGFSDPFPVVRELTIKSVLTIIPKLTDRNINNDLLRGLAKVQNDVQPGIRTNTTICLGMIARYLGENTRRKVLSAAFTRSLKDPFPPARNASLLALSATMDMFPMEDCAVRILPGVIPSLIDKDKSIRAQAGKTVDIYMSRVKLMANNIPEVIAAPEGEKTQIDGWAGWAVSGMKKMAAERLAAAASIPPSIADRPSSTPLKLSNPPLSVQSNNFPNVVSSEPITAGATPLPLNDYTIWDEDSPVWDDFQDSTEVGDKLKPKDDGDNAWENDWGLDDD</sequence>
<keyword evidence="4" id="KW-1185">Reference proteome</keyword>
<gene>
    <name evidence="3" type="ORF">NEOLI_001776</name>
</gene>
<evidence type="ECO:0000313" key="3">
    <source>
        <dbReference type="EMBL" id="OLL22429.1"/>
    </source>
</evidence>
<dbReference type="AlphaFoldDB" id="A0A1U7LIG0"/>